<dbReference type="Proteomes" id="UP000008744">
    <property type="component" value="Unassembled WGS sequence"/>
</dbReference>
<sequence>MDKLIEEEASPSSSEHGTPSPASRSGRSTPSYEFQMDKLLEDVDSTDSELPEWESFPTLPLYDMNFDKFPFCKPCPFANDVQALDELNGCDYTQRISYEMAHSGQSKRRVRVYADGIYDLFHQGHARQLMQAKNIFPNVYLIVGVCNDELTLKMKGRTVMNGFERYEAVRHCRYVDEVVPNAPWTLTDDFLTEHKIDFVAHDDIPYGAGGVNDIYAPLKARGMFVATERTEGVSTSDVVARIVKDYDVYVRRNLARGYSAKELNVSFLSEKKFRLQNKMDELKDRGKRVKVDIIAKWEEKSREFIDAFLQAFGRDRLHSFWNESKGKIMSAWSSTASINGDDPSAMHSPDGSDSNDEYEESHSVARSDSGIDSRRHGSGAADLGNLNRSSSFPVVDLGSTRAPPQEFDLVKPKIVSK</sequence>
<dbReference type="Gene3D" id="3.40.50.620">
    <property type="entry name" value="HUPs"/>
    <property type="match status" value="1"/>
</dbReference>
<evidence type="ECO:0000256" key="7">
    <source>
        <dbReference type="ARBA" id="ARBA00023209"/>
    </source>
</evidence>
<evidence type="ECO:0000256" key="9">
    <source>
        <dbReference type="ARBA" id="ARBA00025706"/>
    </source>
</evidence>
<feature type="compositionally biased region" description="Polar residues" evidence="11">
    <location>
        <begin position="10"/>
        <end position="31"/>
    </location>
</feature>
<dbReference type="CDD" id="cd02174">
    <property type="entry name" value="CCT"/>
    <property type="match status" value="1"/>
</dbReference>
<proteinExistence type="inferred from homology"/>
<accession>B4GS46</accession>
<dbReference type="InterPro" id="IPR041723">
    <property type="entry name" value="CCT"/>
</dbReference>
<evidence type="ECO:0000256" key="3">
    <source>
        <dbReference type="ARBA" id="ARBA00022516"/>
    </source>
</evidence>
<comment type="pathway">
    <text evidence="9">Phospholipid metabolism; phosphatidylcholine biosynthesis; phosphatidylcholine from phosphocholine: step 1/2.</text>
</comment>
<dbReference type="PANTHER" id="PTHR10739">
    <property type="entry name" value="CYTIDYLYLTRANSFERASE"/>
    <property type="match status" value="1"/>
</dbReference>
<evidence type="ECO:0000256" key="10">
    <source>
        <dbReference type="ARBA" id="ARBA00026101"/>
    </source>
</evidence>
<keyword evidence="14" id="KW-1185">Reference proteome</keyword>
<keyword evidence="4" id="KW-0808">Transferase</keyword>
<keyword evidence="7" id="KW-0594">Phospholipid biosynthesis</keyword>
<dbReference type="EC" id="2.7.7.15" evidence="10"/>
<dbReference type="FunFam" id="3.40.50.620:FF:000016">
    <property type="entry name" value="Putative choline-phosphate cytidylyltransferase B"/>
    <property type="match status" value="1"/>
</dbReference>
<keyword evidence="6" id="KW-0443">Lipid metabolism</keyword>
<evidence type="ECO:0000256" key="4">
    <source>
        <dbReference type="ARBA" id="ARBA00022679"/>
    </source>
</evidence>
<dbReference type="PANTHER" id="PTHR10739:SF13">
    <property type="entry name" value="CHOLINE-PHOSPHATE CYTIDYLYLTRANSFERASE"/>
    <property type="match status" value="1"/>
</dbReference>
<dbReference type="STRING" id="7234.B4GS46"/>
<gene>
    <name evidence="13" type="primary">Dper\GL24809</name>
    <name evidence="13" type="ORF">Dper_GL24809</name>
</gene>
<evidence type="ECO:0000256" key="8">
    <source>
        <dbReference type="ARBA" id="ARBA00023264"/>
    </source>
</evidence>
<evidence type="ECO:0000313" key="13">
    <source>
        <dbReference type="EMBL" id="EDW40581.1"/>
    </source>
</evidence>
<feature type="region of interest" description="Disordered" evidence="11">
    <location>
        <begin position="339"/>
        <end position="417"/>
    </location>
</feature>
<dbReference type="EMBL" id="CH479188">
    <property type="protein sequence ID" value="EDW40581.1"/>
    <property type="molecule type" value="Genomic_DNA"/>
</dbReference>
<keyword evidence="5" id="KW-0548">Nucleotidyltransferase</keyword>
<dbReference type="GO" id="GO:0031210">
    <property type="term" value="F:phosphatidylcholine binding"/>
    <property type="evidence" value="ECO:0007669"/>
    <property type="project" value="TreeGrafter"/>
</dbReference>
<evidence type="ECO:0000256" key="6">
    <source>
        <dbReference type="ARBA" id="ARBA00023098"/>
    </source>
</evidence>
<keyword evidence="8" id="KW-1208">Phospholipid metabolism</keyword>
<dbReference type="SMR" id="B4GS46"/>
<dbReference type="HOGENOM" id="CLU_034585_4_1_1"/>
<feature type="region of interest" description="Disordered" evidence="11">
    <location>
        <begin position="1"/>
        <end position="31"/>
    </location>
</feature>
<dbReference type="InterPro" id="IPR045049">
    <property type="entry name" value="Pcy1-like"/>
</dbReference>
<evidence type="ECO:0000259" key="12">
    <source>
        <dbReference type="Pfam" id="PF01467"/>
    </source>
</evidence>
<evidence type="ECO:0000256" key="2">
    <source>
        <dbReference type="ARBA" id="ARBA00010101"/>
    </source>
</evidence>
<keyword evidence="3" id="KW-0444">Lipid biosynthesis</keyword>
<dbReference type="GO" id="GO:0004105">
    <property type="term" value="F:choline-phosphate cytidylyltransferase activity"/>
    <property type="evidence" value="ECO:0007669"/>
    <property type="project" value="UniProtKB-EC"/>
</dbReference>
<dbReference type="eggNOG" id="KOG2804">
    <property type="taxonomic scope" value="Eukaryota"/>
</dbReference>
<evidence type="ECO:0000313" key="14">
    <source>
        <dbReference type="Proteomes" id="UP000008744"/>
    </source>
</evidence>
<dbReference type="InterPro" id="IPR004821">
    <property type="entry name" value="Cyt_trans-like"/>
</dbReference>
<dbReference type="NCBIfam" id="TIGR00125">
    <property type="entry name" value="cyt_tran_rel"/>
    <property type="match status" value="1"/>
</dbReference>
<protein>
    <recommendedName>
        <fullName evidence="10">choline-phosphate cytidylyltransferase</fullName>
        <ecNumber evidence="10">2.7.7.15</ecNumber>
    </recommendedName>
</protein>
<dbReference type="SUPFAM" id="SSF52374">
    <property type="entry name" value="Nucleotidylyl transferase"/>
    <property type="match status" value="1"/>
</dbReference>
<name>B4GS46_DROPE</name>
<dbReference type="AlphaFoldDB" id="B4GS46"/>
<dbReference type="OMA" id="FEDFSIC"/>
<dbReference type="UniPathway" id="UPA00753">
    <property type="reaction ID" value="UER00739"/>
</dbReference>
<feature type="compositionally biased region" description="Basic and acidic residues" evidence="11">
    <location>
        <begin position="360"/>
        <end position="375"/>
    </location>
</feature>
<dbReference type="PhylomeDB" id="B4GS46"/>
<dbReference type="KEGG" id="dpe:6595836"/>
<dbReference type="OrthoDB" id="17102at2759"/>
<dbReference type="Pfam" id="PF01467">
    <property type="entry name" value="CTP_transf_like"/>
    <property type="match status" value="1"/>
</dbReference>
<evidence type="ECO:0000256" key="5">
    <source>
        <dbReference type="ARBA" id="ARBA00022695"/>
    </source>
</evidence>
<feature type="domain" description="Cytidyltransferase-like" evidence="12">
    <location>
        <begin position="113"/>
        <end position="241"/>
    </location>
</feature>
<dbReference type="InterPro" id="IPR014729">
    <property type="entry name" value="Rossmann-like_a/b/a_fold"/>
</dbReference>
<evidence type="ECO:0000256" key="11">
    <source>
        <dbReference type="SAM" id="MobiDB-lite"/>
    </source>
</evidence>
<evidence type="ECO:0000256" key="1">
    <source>
        <dbReference type="ARBA" id="ARBA00005189"/>
    </source>
</evidence>
<reference evidence="13 14" key="1">
    <citation type="journal article" date="2007" name="Nature">
        <title>Evolution of genes and genomes on the Drosophila phylogeny.</title>
        <authorList>
            <consortium name="Drosophila 12 Genomes Consortium"/>
            <person name="Clark A.G."/>
            <person name="Eisen M.B."/>
            <person name="Smith D.R."/>
            <person name="Bergman C.M."/>
            <person name="Oliver B."/>
            <person name="Markow T.A."/>
            <person name="Kaufman T.C."/>
            <person name="Kellis M."/>
            <person name="Gelbart W."/>
            <person name="Iyer V.N."/>
            <person name="Pollard D.A."/>
            <person name="Sackton T.B."/>
            <person name="Larracuente A.M."/>
            <person name="Singh N.D."/>
            <person name="Abad J.P."/>
            <person name="Abt D.N."/>
            <person name="Adryan B."/>
            <person name="Aguade M."/>
            <person name="Akashi H."/>
            <person name="Anderson W.W."/>
            <person name="Aquadro C.F."/>
            <person name="Ardell D.H."/>
            <person name="Arguello R."/>
            <person name="Artieri C.G."/>
            <person name="Barbash D.A."/>
            <person name="Barker D."/>
            <person name="Barsanti P."/>
            <person name="Batterham P."/>
            <person name="Batzoglou S."/>
            <person name="Begun D."/>
            <person name="Bhutkar A."/>
            <person name="Blanco E."/>
            <person name="Bosak S.A."/>
            <person name="Bradley R.K."/>
            <person name="Brand A.D."/>
            <person name="Brent M.R."/>
            <person name="Brooks A.N."/>
            <person name="Brown R.H."/>
            <person name="Butlin R.K."/>
            <person name="Caggese C."/>
            <person name="Calvi B.R."/>
            <person name="Bernardo de Carvalho A."/>
            <person name="Caspi A."/>
            <person name="Castrezana S."/>
            <person name="Celniker S.E."/>
            <person name="Chang J.L."/>
            <person name="Chapple C."/>
            <person name="Chatterji S."/>
            <person name="Chinwalla A."/>
            <person name="Civetta A."/>
            <person name="Clifton S.W."/>
            <person name="Comeron J.M."/>
            <person name="Costello J.C."/>
            <person name="Coyne J.A."/>
            <person name="Daub J."/>
            <person name="David R.G."/>
            <person name="Delcher A.L."/>
            <person name="Delehaunty K."/>
            <person name="Do C.B."/>
            <person name="Ebling H."/>
            <person name="Edwards K."/>
            <person name="Eickbush T."/>
            <person name="Evans J.D."/>
            <person name="Filipski A."/>
            <person name="Findeiss S."/>
            <person name="Freyhult E."/>
            <person name="Fulton L."/>
            <person name="Fulton R."/>
            <person name="Garcia A.C."/>
            <person name="Gardiner A."/>
            <person name="Garfield D.A."/>
            <person name="Garvin B.E."/>
            <person name="Gibson G."/>
            <person name="Gilbert D."/>
            <person name="Gnerre S."/>
            <person name="Godfrey J."/>
            <person name="Good R."/>
            <person name="Gotea V."/>
            <person name="Gravely B."/>
            <person name="Greenberg A.J."/>
            <person name="Griffiths-Jones S."/>
            <person name="Gross S."/>
            <person name="Guigo R."/>
            <person name="Gustafson E.A."/>
            <person name="Haerty W."/>
            <person name="Hahn M.W."/>
            <person name="Halligan D.L."/>
            <person name="Halpern A.L."/>
            <person name="Halter G.M."/>
            <person name="Han M.V."/>
            <person name="Heger A."/>
            <person name="Hillier L."/>
            <person name="Hinrichs A.S."/>
            <person name="Holmes I."/>
            <person name="Hoskins R.A."/>
            <person name="Hubisz M.J."/>
            <person name="Hultmark D."/>
            <person name="Huntley M.A."/>
            <person name="Jaffe D.B."/>
            <person name="Jagadeeshan S."/>
            <person name="Jeck W.R."/>
            <person name="Johnson J."/>
            <person name="Jones C.D."/>
            <person name="Jordan W.C."/>
            <person name="Karpen G.H."/>
            <person name="Kataoka E."/>
            <person name="Keightley P.D."/>
            <person name="Kheradpour P."/>
            <person name="Kirkness E.F."/>
            <person name="Koerich L.B."/>
            <person name="Kristiansen K."/>
            <person name="Kudrna D."/>
            <person name="Kulathinal R.J."/>
            <person name="Kumar S."/>
            <person name="Kwok R."/>
            <person name="Lander E."/>
            <person name="Langley C.H."/>
            <person name="Lapoint R."/>
            <person name="Lazzaro B.P."/>
            <person name="Lee S.J."/>
            <person name="Levesque L."/>
            <person name="Li R."/>
            <person name="Lin C.F."/>
            <person name="Lin M.F."/>
            <person name="Lindblad-Toh K."/>
            <person name="Llopart A."/>
            <person name="Long M."/>
            <person name="Low L."/>
            <person name="Lozovsky E."/>
            <person name="Lu J."/>
            <person name="Luo M."/>
            <person name="Machado C.A."/>
            <person name="Makalowski W."/>
            <person name="Marzo M."/>
            <person name="Matsuda M."/>
            <person name="Matzkin L."/>
            <person name="McAllister B."/>
            <person name="McBride C.S."/>
            <person name="McKernan B."/>
            <person name="McKernan K."/>
            <person name="Mendez-Lago M."/>
            <person name="Minx P."/>
            <person name="Mollenhauer M.U."/>
            <person name="Montooth K."/>
            <person name="Mount S.M."/>
            <person name="Mu X."/>
            <person name="Myers E."/>
            <person name="Negre B."/>
            <person name="Newfeld S."/>
            <person name="Nielsen R."/>
            <person name="Noor M.A."/>
            <person name="O'Grady P."/>
            <person name="Pachter L."/>
            <person name="Papaceit M."/>
            <person name="Parisi M.J."/>
            <person name="Parisi M."/>
            <person name="Parts L."/>
            <person name="Pedersen J.S."/>
            <person name="Pesole G."/>
            <person name="Phillippy A.M."/>
            <person name="Ponting C.P."/>
            <person name="Pop M."/>
            <person name="Porcelli D."/>
            <person name="Powell J.R."/>
            <person name="Prohaska S."/>
            <person name="Pruitt K."/>
            <person name="Puig M."/>
            <person name="Quesneville H."/>
            <person name="Ram K.R."/>
            <person name="Rand D."/>
            <person name="Rasmussen M.D."/>
            <person name="Reed L.K."/>
            <person name="Reenan R."/>
            <person name="Reily A."/>
            <person name="Remington K.A."/>
            <person name="Rieger T.T."/>
            <person name="Ritchie M.G."/>
            <person name="Robin C."/>
            <person name="Rogers Y.H."/>
            <person name="Rohde C."/>
            <person name="Rozas J."/>
            <person name="Rubenfield M.J."/>
            <person name="Ruiz A."/>
            <person name="Russo S."/>
            <person name="Salzberg S.L."/>
            <person name="Sanchez-Gracia A."/>
            <person name="Saranga D.J."/>
            <person name="Sato H."/>
            <person name="Schaeffer S.W."/>
            <person name="Schatz M.C."/>
            <person name="Schlenke T."/>
            <person name="Schwartz R."/>
            <person name="Segarra C."/>
            <person name="Singh R.S."/>
            <person name="Sirot L."/>
            <person name="Sirota M."/>
            <person name="Sisneros N.B."/>
            <person name="Smith C.D."/>
            <person name="Smith T.F."/>
            <person name="Spieth J."/>
            <person name="Stage D.E."/>
            <person name="Stark A."/>
            <person name="Stephan W."/>
            <person name="Strausberg R.L."/>
            <person name="Strempel S."/>
            <person name="Sturgill D."/>
            <person name="Sutton G."/>
            <person name="Sutton G.G."/>
            <person name="Tao W."/>
            <person name="Teichmann S."/>
            <person name="Tobari Y.N."/>
            <person name="Tomimura Y."/>
            <person name="Tsolas J.M."/>
            <person name="Valente V.L."/>
            <person name="Venter E."/>
            <person name="Venter J.C."/>
            <person name="Vicario S."/>
            <person name="Vieira F.G."/>
            <person name="Vilella A.J."/>
            <person name="Villasante A."/>
            <person name="Walenz B."/>
            <person name="Wang J."/>
            <person name="Wasserman M."/>
            <person name="Watts T."/>
            <person name="Wilson D."/>
            <person name="Wilson R.K."/>
            <person name="Wing R.A."/>
            <person name="Wolfner M.F."/>
            <person name="Wong A."/>
            <person name="Wong G.K."/>
            <person name="Wu C.I."/>
            <person name="Wu G."/>
            <person name="Yamamoto D."/>
            <person name="Yang H.P."/>
            <person name="Yang S.P."/>
            <person name="Yorke J.A."/>
            <person name="Yoshida K."/>
            <person name="Zdobnov E."/>
            <person name="Zhang P."/>
            <person name="Zhang Y."/>
            <person name="Zimin A.V."/>
            <person name="Baldwin J."/>
            <person name="Abdouelleil A."/>
            <person name="Abdulkadir J."/>
            <person name="Abebe A."/>
            <person name="Abera B."/>
            <person name="Abreu J."/>
            <person name="Acer S.C."/>
            <person name="Aftuck L."/>
            <person name="Alexander A."/>
            <person name="An P."/>
            <person name="Anderson E."/>
            <person name="Anderson S."/>
            <person name="Arachi H."/>
            <person name="Azer M."/>
            <person name="Bachantsang P."/>
            <person name="Barry A."/>
            <person name="Bayul T."/>
            <person name="Berlin A."/>
            <person name="Bessette D."/>
            <person name="Bloom T."/>
            <person name="Blye J."/>
            <person name="Boguslavskiy L."/>
            <person name="Bonnet C."/>
            <person name="Boukhgalter B."/>
            <person name="Bourzgui I."/>
            <person name="Brown A."/>
            <person name="Cahill P."/>
            <person name="Channer S."/>
            <person name="Cheshatsang Y."/>
            <person name="Chuda L."/>
            <person name="Citroen M."/>
            <person name="Collymore A."/>
            <person name="Cooke P."/>
            <person name="Costello M."/>
            <person name="D'Aco K."/>
            <person name="Daza R."/>
            <person name="De Haan G."/>
            <person name="DeGray S."/>
            <person name="DeMaso C."/>
            <person name="Dhargay N."/>
            <person name="Dooley K."/>
            <person name="Dooley E."/>
            <person name="Doricent M."/>
            <person name="Dorje P."/>
            <person name="Dorjee K."/>
            <person name="Dupes A."/>
            <person name="Elong R."/>
            <person name="Falk J."/>
            <person name="Farina A."/>
            <person name="Faro S."/>
            <person name="Ferguson D."/>
            <person name="Fisher S."/>
            <person name="Foley C.D."/>
            <person name="Franke A."/>
            <person name="Friedrich D."/>
            <person name="Gadbois L."/>
            <person name="Gearin G."/>
            <person name="Gearin C.R."/>
            <person name="Giannoukos G."/>
            <person name="Goode T."/>
            <person name="Graham J."/>
            <person name="Grandbois E."/>
            <person name="Grewal S."/>
            <person name="Gyaltsen K."/>
            <person name="Hafez N."/>
            <person name="Hagos B."/>
            <person name="Hall J."/>
            <person name="Henson C."/>
            <person name="Hollinger A."/>
            <person name="Honan T."/>
            <person name="Huard M.D."/>
            <person name="Hughes L."/>
            <person name="Hurhula B."/>
            <person name="Husby M.E."/>
            <person name="Kamat A."/>
            <person name="Kanga B."/>
            <person name="Kashin S."/>
            <person name="Khazanovich D."/>
            <person name="Kisner P."/>
            <person name="Lance K."/>
            <person name="Lara M."/>
            <person name="Lee W."/>
            <person name="Lennon N."/>
            <person name="Letendre F."/>
            <person name="LeVine R."/>
            <person name="Lipovsky A."/>
            <person name="Liu X."/>
            <person name="Liu J."/>
            <person name="Liu S."/>
            <person name="Lokyitsang T."/>
            <person name="Lokyitsang Y."/>
            <person name="Lubonja R."/>
            <person name="Lui A."/>
            <person name="MacDonald P."/>
            <person name="Magnisalis V."/>
            <person name="Maru K."/>
            <person name="Matthews C."/>
            <person name="McCusker W."/>
            <person name="McDonough S."/>
            <person name="Mehta T."/>
            <person name="Meldrim J."/>
            <person name="Meneus L."/>
            <person name="Mihai O."/>
            <person name="Mihalev A."/>
            <person name="Mihova T."/>
            <person name="Mittelman R."/>
            <person name="Mlenga V."/>
            <person name="Montmayeur A."/>
            <person name="Mulrain L."/>
            <person name="Navidi A."/>
            <person name="Naylor J."/>
            <person name="Negash T."/>
            <person name="Nguyen T."/>
            <person name="Nguyen N."/>
            <person name="Nicol R."/>
            <person name="Norbu C."/>
            <person name="Norbu N."/>
            <person name="Novod N."/>
            <person name="O'Neill B."/>
            <person name="Osman S."/>
            <person name="Markiewicz E."/>
            <person name="Oyono O.L."/>
            <person name="Patti C."/>
            <person name="Phunkhang P."/>
            <person name="Pierre F."/>
            <person name="Priest M."/>
            <person name="Raghuraman S."/>
            <person name="Rege F."/>
            <person name="Reyes R."/>
            <person name="Rise C."/>
            <person name="Rogov P."/>
            <person name="Ross K."/>
            <person name="Ryan E."/>
            <person name="Settipalli S."/>
            <person name="Shea T."/>
            <person name="Sherpa N."/>
            <person name="Shi L."/>
            <person name="Shih D."/>
            <person name="Sparrow T."/>
            <person name="Spaulding J."/>
            <person name="Stalker J."/>
            <person name="Stange-Thomann N."/>
            <person name="Stavropoulos S."/>
            <person name="Stone C."/>
            <person name="Strader C."/>
            <person name="Tesfaye S."/>
            <person name="Thomson T."/>
            <person name="Thoulutsang Y."/>
            <person name="Thoulutsang D."/>
            <person name="Topham K."/>
            <person name="Topping I."/>
            <person name="Tsamla T."/>
            <person name="Vassiliev H."/>
            <person name="Vo A."/>
            <person name="Wangchuk T."/>
            <person name="Wangdi T."/>
            <person name="Weiand M."/>
            <person name="Wilkinson J."/>
            <person name="Wilson A."/>
            <person name="Yadav S."/>
            <person name="Young G."/>
            <person name="Yu Q."/>
            <person name="Zembek L."/>
            <person name="Zhong D."/>
            <person name="Zimmer A."/>
            <person name="Zwirko Z."/>
            <person name="Jaffe D.B."/>
            <person name="Alvarez P."/>
            <person name="Brockman W."/>
            <person name="Butler J."/>
            <person name="Chin C."/>
            <person name="Gnerre S."/>
            <person name="Grabherr M."/>
            <person name="Kleber M."/>
            <person name="Mauceli E."/>
            <person name="MacCallum I."/>
        </authorList>
    </citation>
    <scope>NUCLEOTIDE SEQUENCE [LARGE SCALE GENOMIC DNA]</scope>
    <source>
        <strain evidence="14">MSH-3 / Tucson 14011-0111.49</strain>
    </source>
</reference>
<comment type="pathway">
    <text evidence="1">Lipid metabolism.</text>
</comment>
<organism evidence="14">
    <name type="scientific">Drosophila persimilis</name>
    <name type="common">Fruit fly</name>
    <dbReference type="NCBI Taxonomy" id="7234"/>
    <lineage>
        <taxon>Eukaryota</taxon>
        <taxon>Metazoa</taxon>
        <taxon>Ecdysozoa</taxon>
        <taxon>Arthropoda</taxon>
        <taxon>Hexapoda</taxon>
        <taxon>Insecta</taxon>
        <taxon>Pterygota</taxon>
        <taxon>Neoptera</taxon>
        <taxon>Endopterygota</taxon>
        <taxon>Diptera</taxon>
        <taxon>Brachycera</taxon>
        <taxon>Muscomorpha</taxon>
        <taxon>Ephydroidea</taxon>
        <taxon>Drosophilidae</taxon>
        <taxon>Drosophila</taxon>
        <taxon>Sophophora</taxon>
    </lineage>
</organism>
<comment type="similarity">
    <text evidence="2">Belongs to the cytidylyltransferase family.</text>
</comment>